<sequence length="82" mass="9038">MATFPCFDILELRKPLPCADDGLFCCNPAFLQHHRTRLTPPHPPPRRLRTPSRGEESGGASSSSSSQNDGEIESPTVLVFFL</sequence>
<evidence type="ECO:0000313" key="2">
    <source>
        <dbReference type="EMBL" id="KAJ8478420.1"/>
    </source>
</evidence>
<keyword evidence="3" id="KW-1185">Reference proteome</keyword>
<accession>A0AAV8QRX2</accession>
<dbReference type="EMBL" id="JAQQAF010000006">
    <property type="protein sequence ID" value="KAJ8478420.1"/>
    <property type="molecule type" value="Genomic_DNA"/>
</dbReference>
<protein>
    <submittedName>
        <fullName evidence="2">Uncharacterized protein</fullName>
    </submittedName>
</protein>
<gene>
    <name evidence="2" type="ORF">OPV22_022147</name>
</gene>
<feature type="compositionally biased region" description="Low complexity" evidence="1">
    <location>
        <begin position="58"/>
        <end position="69"/>
    </location>
</feature>
<feature type="region of interest" description="Disordered" evidence="1">
    <location>
        <begin position="35"/>
        <end position="76"/>
    </location>
</feature>
<organism evidence="2 3">
    <name type="scientific">Ensete ventricosum</name>
    <name type="common">Abyssinian banana</name>
    <name type="synonym">Musa ensete</name>
    <dbReference type="NCBI Taxonomy" id="4639"/>
    <lineage>
        <taxon>Eukaryota</taxon>
        <taxon>Viridiplantae</taxon>
        <taxon>Streptophyta</taxon>
        <taxon>Embryophyta</taxon>
        <taxon>Tracheophyta</taxon>
        <taxon>Spermatophyta</taxon>
        <taxon>Magnoliopsida</taxon>
        <taxon>Liliopsida</taxon>
        <taxon>Zingiberales</taxon>
        <taxon>Musaceae</taxon>
        <taxon>Ensete</taxon>
    </lineage>
</organism>
<evidence type="ECO:0000256" key="1">
    <source>
        <dbReference type="SAM" id="MobiDB-lite"/>
    </source>
</evidence>
<dbReference type="AlphaFoldDB" id="A0AAV8QRX2"/>
<reference evidence="2 3" key="1">
    <citation type="submission" date="2022-12" db="EMBL/GenBank/DDBJ databases">
        <title>Chromosome-scale assembly of the Ensete ventricosum genome.</title>
        <authorList>
            <person name="Dussert Y."/>
            <person name="Stocks J."/>
            <person name="Wendawek A."/>
            <person name="Woldeyes F."/>
            <person name="Nichols R.A."/>
            <person name="Borrell J.S."/>
        </authorList>
    </citation>
    <scope>NUCLEOTIDE SEQUENCE [LARGE SCALE GENOMIC DNA]</scope>
    <source>
        <strain evidence="3">cv. Maze</strain>
        <tissue evidence="2">Seeds</tissue>
    </source>
</reference>
<dbReference type="Proteomes" id="UP001222027">
    <property type="component" value="Unassembled WGS sequence"/>
</dbReference>
<proteinExistence type="predicted"/>
<name>A0AAV8QRX2_ENSVE</name>
<evidence type="ECO:0000313" key="3">
    <source>
        <dbReference type="Proteomes" id="UP001222027"/>
    </source>
</evidence>
<comment type="caution">
    <text evidence="2">The sequence shown here is derived from an EMBL/GenBank/DDBJ whole genome shotgun (WGS) entry which is preliminary data.</text>
</comment>